<evidence type="ECO:0000256" key="1">
    <source>
        <dbReference type="SAM" id="MobiDB-lite"/>
    </source>
</evidence>
<organism evidence="3 4">
    <name type="scientific">Lachnellula arida</name>
    <dbReference type="NCBI Taxonomy" id="1316785"/>
    <lineage>
        <taxon>Eukaryota</taxon>
        <taxon>Fungi</taxon>
        <taxon>Dikarya</taxon>
        <taxon>Ascomycota</taxon>
        <taxon>Pezizomycotina</taxon>
        <taxon>Leotiomycetes</taxon>
        <taxon>Helotiales</taxon>
        <taxon>Lachnaceae</taxon>
        <taxon>Lachnellula</taxon>
    </lineage>
</organism>
<dbReference type="OrthoDB" id="2224262at2759"/>
<dbReference type="AlphaFoldDB" id="A0A8T9BEB3"/>
<name>A0A8T9BEB3_9HELO</name>
<feature type="compositionally biased region" description="Low complexity" evidence="1">
    <location>
        <begin position="31"/>
        <end position="42"/>
    </location>
</feature>
<feature type="transmembrane region" description="Helical" evidence="2">
    <location>
        <begin position="455"/>
        <end position="475"/>
    </location>
</feature>
<gene>
    <name evidence="3" type="primary">fet4</name>
    <name evidence="3" type="ORF">LARI1_G006168</name>
</gene>
<keyword evidence="2" id="KW-0472">Membrane</keyword>
<evidence type="ECO:0000313" key="3">
    <source>
        <dbReference type="EMBL" id="TVY16592.1"/>
    </source>
</evidence>
<feature type="transmembrane region" description="Helical" evidence="2">
    <location>
        <begin position="430"/>
        <end position="449"/>
    </location>
</feature>
<feature type="transmembrane region" description="Helical" evidence="2">
    <location>
        <begin position="352"/>
        <end position="371"/>
    </location>
</feature>
<keyword evidence="2" id="KW-1133">Transmembrane helix</keyword>
<accession>A0A8T9BEB3</accession>
<keyword evidence="4" id="KW-1185">Reference proteome</keyword>
<dbReference type="GO" id="GO:0055085">
    <property type="term" value="P:transmembrane transport"/>
    <property type="evidence" value="ECO:0007669"/>
    <property type="project" value="InterPro"/>
</dbReference>
<feature type="transmembrane region" description="Helical" evidence="2">
    <location>
        <begin position="243"/>
        <end position="260"/>
    </location>
</feature>
<comment type="caution">
    <text evidence="3">The sequence shown here is derived from an EMBL/GenBank/DDBJ whole genome shotgun (WGS) entry which is preliminary data.</text>
</comment>
<feature type="transmembrane region" description="Helical" evidence="2">
    <location>
        <begin position="209"/>
        <end position="231"/>
    </location>
</feature>
<feature type="region of interest" description="Disordered" evidence="1">
    <location>
        <begin position="26"/>
        <end position="58"/>
    </location>
</feature>
<evidence type="ECO:0000313" key="4">
    <source>
        <dbReference type="Proteomes" id="UP000469559"/>
    </source>
</evidence>
<feature type="transmembrane region" description="Helical" evidence="2">
    <location>
        <begin position="81"/>
        <end position="99"/>
    </location>
</feature>
<proteinExistence type="predicted"/>
<dbReference type="InterPro" id="IPR007251">
    <property type="entry name" value="Iron_permease_Fet4"/>
</dbReference>
<dbReference type="Proteomes" id="UP000469559">
    <property type="component" value="Unassembled WGS sequence"/>
</dbReference>
<feature type="transmembrane region" description="Helical" evidence="2">
    <location>
        <begin position="319"/>
        <end position="340"/>
    </location>
</feature>
<sequence>MVSWWKSFVVSLTPSRDPIYAAAPTQNVQGSSSSSLKSSASSIVDEKRDQDYPRSLPSDLTSKHKANVFDKITRAAGTPTFFFIMLSLVTLWALAGIIYGPSDTWQIIFQNASSVQVYIESMLLLRQQATASRAIKTTLAEVQSRNKSCERLLRQIPDCAFMETHSAPQKDLSVEGKSIDDETARNLSMVAATPTRFQRIWSKSCRGMSVVLGSIYTFIIYWIGIGVWIALGPSLMFGNEWQLYINTATAVALTFTSVFLQSLEQQQEDTLETCLEFALKIDADIEYHLRDLLEDNKPNPIVSIPVPSSNRVEGSIERFGLAFGGALGGMITLIFLVGWIAVGPLLQFNDNWILILGTFTGLIGFVMSFTLRNLFTRAEKEAEYEFRAIADSDEKLLNMLNVPVPKNPKFELSLSARIGVATGEICANQWTWVAAVFTVFALLLTATLMQWSETGQLLCNTPTMIIEGFLLLVLIQASNASVQARSADFNGVLKRRLLLNSYVHTLSYENQI</sequence>
<protein>
    <submittedName>
        <fullName evidence="3">Low-affinity iron/zinc ion transport protein fet4</fullName>
    </submittedName>
</protein>
<evidence type="ECO:0000256" key="2">
    <source>
        <dbReference type="SAM" id="Phobius"/>
    </source>
</evidence>
<dbReference type="EMBL" id="QGMF01000349">
    <property type="protein sequence ID" value="TVY16592.1"/>
    <property type="molecule type" value="Genomic_DNA"/>
</dbReference>
<reference evidence="3 4" key="1">
    <citation type="submission" date="2018-05" db="EMBL/GenBank/DDBJ databases">
        <title>Whole genome sequencing for identification of molecular markers to develop diagnostic detection tools for the regulated plant pathogen Lachnellula willkommii.</title>
        <authorList>
            <person name="Giroux E."/>
            <person name="Bilodeau G."/>
        </authorList>
    </citation>
    <scope>NUCLEOTIDE SEQUENCE [LARGE SCALE GENOMIC DNA]</scope>
    <source>
        <strain evidence="3 4">CBS 203.66</strain>
    </source>
</reference>
<dbReference type="Pfam" id="PF04120">
    <property type="entry name" value="Iron_permease"/>
    <property type="match status" value="4"/>
</dbReference>
<keyword evidence="2" id="KW-0812">Transmembrane</keyword>